<evidence type="ECO:0000256" key="5">
    <source>
        <dbReference type="ARBA" id="ARBA00022490"/>
    </source>
</evidence>
<keyword evidence="7" id="KW-0441">Lipid A biosynthesis</keyword>
<keyword evidence="14" id="KW-1185">Reference proteome</keyword>
<keyword evidence="9 13" id="KW-0456">Lyase</keyword>
<dbReference type="EMBL" id="CP043314">
    <property type="protein sequence ID" value="QEK38860.1"/>
    <property type="molecule type" value="Genomic_DNA"/>
</dbReference>
<reference evidence="13 14" key="1">
    <citation type="submission" date="2019-08" db="EMBL/GenBank/DDBJ databases">
        <title>Highly reduced genomes of protist endosymbionts show evolutionary convergence.</title>
        <authorList>
            <person name="George E."/>
            <person name="Husnik F."/>
            <person name="Tashyreva D."/>
            <person name="Prokopchuk G."/>
            <person name="Horak A."/>
            <person name="Kwong W.K."/>
            <person name="Lukes J."/>
            <person name="Keeling P.J."/>
        </authorList>
    </citation>
    <scope>NUCLEOTIDE SEQUENCE [LARGE SCALE GENOMIC DNA]</scope>
    <source>
        <strain evidence="13">1604HC</strain>
    </source>
</reference>
<protein>
    <recommendedName>
        <fullName evidence="4">3-hydroxyacyl-[acyl-carrier-protein] dehydratase FabZ</fullName>
        <ecNumber evidence="3">4.2.1.59</ecNumber>
    </recommendedName>
    <alternativeName>
        <fullName evidence="11">(3R)-hydroxymyristoyl-[acyl-carrier-protein] dehydratase</fullName>
    </alternativeName>
    <alternativeName>
        <fullName evidence="12">Beta-hydroxyacyl-ACP dehydratase</fullName>
    </alternativeName>
</protein>
<accession>A0A5C0UGK4</accession>
<organism evidence="13 14">
    <name type="scientific">Candidatus Nesciobacter abundans</name>
    <dbReference type="NCBI Taxonomy" id="2601668"/>
    <lineage>
        <taxon>Bacteria</taxon>
        <taxon>Pseudomonadati</taxon>
        <taxon>Pseudomonadota</taxon>
        <taxon>Alphaproteobacteria</taxon>
        <taxon>Holosporales</taxon>
        <taxon>Holosporaceae</taxon>
        <taxon>Candidatus Nesciobacter</taxon>
    </lineage>
</organism>
<evidence type="ECO:0000256" key="12">
    <source>
        <dbReference type="ARBA" id="ARBA00032213"/>
    </source>
</evidence>
<dbReference type="NCBIfam" id="NF000582">
    <property type="entry name" value="PRK00006.1"/>
    <property type="match status" value="1"/>
</dbReference>
<comment type="subcellular location">
    <subcellularLocation>
        <location evidence="1">Cytoplasm</location>
    </subcellularLocation>
</comment>
<evidence type="ECO:0000313" key="13">
    <source>
        <dbReference type="EMBL" id="QEK38860.1"/>
    </source>
</evidence>
<dbReference type="PANTHER" id="PTHR30272">
    <property type="entry name" value="3-HYDROXYACYL-[ACYL-CARRIER-PROTEIN] DEHYDRATASE"/>
    <property type="match status" value="1"/>
</dbReference>
<evidence type="ECO:0000313" key="14">
    <source>
        <dbReference type="Proteomes" id="UP000324924"/>
    </source>
</evidence>
<gene>
    <name evidence="13" type="primary">fabZ</name>
    <name evidence="13" type="ORF">FZC36_00170</name>
</gene>
<comment type="function">
    <text evidence="10">Involved in unsaturated fatty acids biosynthesis. Catalyzes the dehydration of short chain beta-hydroxyacyl-ACPs and long chain saturated and unsaturated beta-hydroxyacyl-ACPs.</text>
</comment>
<evidence type="ECO:0000256" key="9">
    <source>
        <dbReference type="ARBA" id="ARBA00023239"/>
    </source>
</evidence>
<dbReference type="GO" id="GO:0016020">
    <property type="term" value="C:membrane"/>
    <property type="evidence" value="ECO:0007669"/>
    <property type="project" value="GOC"/>
</dbReference>
<keyword evidence="6" id="KW-0444">Lipid biosynthesis</keyword>
<evidence type="ECO:0000256" key="8">
    <source>
        <dbReference type="ARBA" id="ARBA00023098"/>
    </source>
</evidence>
<evidence type="ECO:0000256" key="10">
    <source>
        <dbReference type="ARBA" id="ARBA00025049"/>
    </source>
</evidence>
<dbReference type="GO" id="GO:0009245">
    <property type="term" value="P:lipid A biosynthetic process"/>
    <property type="evidence" value="ECO:0007669"/>
    <property type="project" value="UniProtKB-KW"/>
</dbReference>
<dbReference type="GO" id="GO:0019171">
    <property type="term" value="F:(3R)-hydroxyacyl-[acyl-carrier-protein] dehydratase activity"/>
    <property type="evidence" value="ECO:0007669"/>
    <property type="project" value="UniProtKB-EC"/>
</dbReference>
<proteinExistence type="inferred from homology"/>
<dbReference type="FunFam" id="3.10.129.10:FF:000001">
    <property type="entry name" value="3-hydroxyacyl-[acyl-carrier-protein] dehydratase FabZ"/>
    <property type="match status" value="1"/>
</dbReference>
<dbReference type="OrthoDB" id="9772788at2"/>
<evidence type="ECO:0000256" key="1">
    <source>
        <dbReference type="ARBA" id="ARBA00004496"/>
    </source>
</evidence>
<dbReference type="InterPro" id="IPR013114">
    <property type="entry name" value="FabA_FabZ"/>
</dbReference>
<dbReference type="SUPFAM" id="SSF54637">
    <property type="entry name" value="Thioesterase/thiol ester dehydrase-isomerase"/>
    <property type="match status" value="1"/>
</dbReference>
<evidence type="ECO:0000256" key="7">
    <source>
        <dbReference type="ARBA" id="ARBA00022556"/>
    </source>
</evidence>
<evidence type="ECO:0000256" key="4">
    <source>
        <dbReference type="ARBA" id="ARBA00017176"/>
    </source>
</evidence>
<dbReference type="PANTHER" id="PTHR30272:SF1">
    <property type="entry name" value="3-HYDROXYACYL-[ACYL-CARRIER-PROTEIN] DEHYDRATASE"/>
    <property type="match status" value="1"/>
</dbReference>
<dbReference type="CDD" id="cd01288">
    <property type="entry name" value="FabZ"/>
    <property type="match status" value="1"/>
</dbReference>
<evidence type="ECO:0000256" key="6">
    <source>
        <dbReference type="ARBA" id="ARBA00022516"/>
    </source>
</evidence>
<dbReference type="Gene3D" id="3.10.129.10">
    <property type="entry name" value="Hotdog Thioesterase"/>
    <property type="match status" value="1"/>
</dbReference>
<comment type="similarity">
    <text evidence="2">Belongs to the thioester dehydratase family. FabZ subfamily.</text>
</comment>
<keyword evidence="5" id="KW-0963">Cytoplasm</keyword>
<evidence type="ECO:0000256" key="11">
    <source>
        <dbReference type="ARBA" id="ARBA00029890"/>
    </source>
</evidence>
<dbReference type="KEGG" id="nabu:FZC36_00170"/>
<dbReference type="AlphaFoldDB" id="A0A5C0UGK4"/>
<dbReference type="Pfam" id="PF07977">
    <property type="entry name" value="FabA"/>
    <property type="match status" value="1"/>
</dbReference>
<sequence length="165" mass="18402">MCNVEVKKVSLGVKDIFELIPHRFPFLLVDKVSEIAELESAKGIKAFSYNEYFFQGHFPESPVVPGVLLVESLAQLAVCCVSYSLKYFKQMQFESVALMTVDSAKFRVAVVPGDLVNMSVRKVNEKMLSNKDGKITTVYTFSGYGLVGDKKAFEASFKAIAVFFK</sequence>
<dbReference type="Proteomes" id="UP000324924">
    <property type="component" value="Chromosome"/>
</dbReference>
<dbReference type="GO" id="GO:0005737">
    <property type="term" value="C:cytoplasm"/>
    <property type="evidence" value="ECO:0007669"/>
    <property type="project" value="UniProtKB-SubCell"/>
</dbReference>
<name>A0A5C0UGK4_9PROT</name>
<evidence type="ECO:0000256" key="3">
    <source>
        <dbReference type="ARBA" id="ARBA00013167"/>
    </source>
</evidence>
<dbReference type="EC" id="4.2.1.59" evidence="3"/>
<dbReference type="InterPro" id="IPR029069">
    <property type="entry name" value="HotDog_dom_sf"/>
</dbReference>
<evidence type="ECO:0000256" key="2">
    <source>
        <dbReference type="ARBA" id="ARBA00009174"/>
    </source>
</evidence>
<keyword evidence="8" id="KW-0443">Lipid metabolism</keyword>
<dbReference type="RefSeq" id="WP_148971983.1">
    <property type="nucleotide sequence ID" value="NZ_CP043314.1"/>
</dbReference>